<reference evidence="1 2" key="1">
    <citation type="submission" date="2015-06" db="EMBL/GenBank/DDBJ databases">
        <authorList>
            <person name="Hoefler B.C."/>
            <person name="Straight P.D."/>
        </authorList>
    </citation>
    <scope>NUCLEOTIDE SEQUENCE [LARGE SCALE GENOMIC DNA]</scope>
    <source>
        <strain evidence="1 2">NRRL 3427</strain>
    </source>
</reference>
<dbReference type="PATRIC" id="fig|1938.6.peg.8432"/>
<dbReference type="OrthoDB" id="4336051at2"/>
<dbReference type="AlphaFoldDB" id="A0A0L8J3N8"/>
<accession>A0A0L8J3N8</accession>
<sequence length="76" mass="8208">MVALLILFGVLGGTGALMTVTLMRRGARRTETAEGLLVEQEALRQAAHDRVSFGAAAVHNSVPTASDTYSRRERRP</sequence>
<proteinExistence type="predicted"/>
<dbReference type="Proteomes" id="UP000037023">
    <property type="component" value="Unassembled WGS sequence"/>
</dbReference>
<comment type="caution">
    <text evidence="1">The sequence shown here is derived from an EMBL/GenBank/DDBJ whole genome shotgun (WGS) entry which is preliminary data.</text>
</comment>
<gene>
    <name evidence="1" type="ORF">ADK34_39180</name>
</gene>
<organism evidence="1 2">
    <name type="scientific">Streptomyces viridochromogenes</name>
    <dbReference type="NCBI Taxonomy" id="1938"/>
    <lineage>
        <taxon>Bacteria</taxon>
        <taxon>Bacillati</taxon>
        <taxon>Actinomycetota</taxon>
        <taxon>Actinomycetes</taxon>
        <taxon>Kitasatosporales</taxon>
        <taxon>Streptomycetaceae</taxon>
        <taxon>Streptomyces</taxon>
    </lineage>
</organism>
<evidence type="ECO:0000313" key="2">
    <source>
        <dbReference type="Proteomes" id="UP000037023"/>
    </source>
</evidence>
<protein>
    <submittedName>
        <fullName evidence="1">Uncharacterized protein</fullName>
    </submittedName>
</protein>
<dbReference type="EMBL" id="LGUP01000409">
    <property type="protein sequence ID" value="KOG08255.1"/>
    <property type="molecule type" value="Genomic_DNA"/>
</dbReference>
<name>A0A0L8J3N8_STRVR</name>
<dbReference type="RefSeq" id="WP_033210719.1">
    <property type="nucleotide sequence ID" value="NZ_LGUP01000409.1"/>
</dbReference>
<evidence type="ECO:0000313" key="1">
    <source>
        <dbReference type="EMBL" id="KOG08255.1"/>
    </source>
</evidence>